<evidence type="ECO:0000313" key="3">
    <source>
        <dbReference type="Proteomes" id="UP000184301"/>
    </source>
</evidence>
<dbReference type="CDD" id="cd00761">
    <property type="entry name" value="Glyco_tranf_GTA_type"/>
    <property type="match status" value="1"/>
</dbReference>
<dbReference type="InterPro" id="IPR050834">
    <property type="entry name" value="Glycosyltransf_2"/>
</dbReference>
<dbReference type="Gene3D" id="3.90.550.10">
    <property type="entry name" value="Spore Coat Polysaccharide Biosynthesis Protein SpsA, Chain A"/>
    <property type="match status" value="1"/>
</dbReference>
<organism evidence="2 3">
    <name type="scientific">Hespellia stercorisuis DSM 15480</name>
    <dbReference type="NCBI Taxonomy" id="1121950"/>
    <lineage>
        <taxon>Bacteria</taxon>
        <taxon>Bacillati</taxon>
        <taxon>Bacillota</taxon>
        <taxon>Clostridia</taxon>
        <taxon>Lachnospirales</taxon>
        <taxon>Lachnospiraceae</taxon>
        <taxon>Hespellia</taxon>
    </lineage>
</organism>
<evidence type="ECO:0000259" key="1">
    <source>
        <dbReference type="Pfam" id="PF00535"/>
    </source>
</evidence>
<gene>
    <name evidence="2" type="ORF">SAMN02745243_02332</name>
</gene>
<dbReference type="SUPFAM" id="SSF53448">
    <property type="entry name" value="Nucleotide-diphospho-sugar transferases"/>
    <property type="match status" value="1"/>
</dbReference>
<protein>
    <submittedName>
        <fullName evidence="2">Rhamnosyltransferase</fullName>
    </submittedName>
</protein>
<dbReference type="InterPro" id="IPR001173">
    <property type="entry name" value="Glyco_trans_2-like"/>
</dbReference>
<proteinExistence type="predicted"/>
<dbReference type="InterPro" id="IPR029044">
    <property type="entry name" value="Nucleotide-diphossugar_trans"/>
</dbReference>
<keyword evidence="3" id="KW-1185">Reference proteome</keyword>
<name>A0A1M6Q6U9_9FIRM</name>
<evidence type="ECO:0000313" key="2">
    <source>
        <dbReference type="EMBL" id="SHK15878.1"/>
    </source>
</evidence>
<reference evidence="2 3" key="1">
    <citation type="submission" date="2016-11" db="EMBL/GenBank/DDBJ databases">
        <authorList>
            <person name="Jaros S."/>
            <person name="Januszkiewicz K."/>
            <person name="Wedrychowicz H."/>
        </authorList>
    </citation>
    <scope>NUCLEOTIDE SEQUENCE [LARGE SCALE GENOMIC DNA]</scope>
    <source>
        <strain evidence="2 3">DSM 15480</strain>
    </source>
</reference>
<accession>A0A1M6Q6U9</accession>
<dbReference type="GO" id="GO:0016740">
    <property type="term" value="F:transferase activity"/>
    <property type="evidence" value="ECO:0007669"/>
    <property type="project" value="UniProtKB-KW"/>
</dbReference>
<dbReference type="PANTHER" id="PTHR43685:SF13">
    <property type="entry name" value="O ANTIGEN BIOSYNTHESIS RHAMNOSYLTRANSFERASE RFBN"/>
    <property type="match status" value="1"/>
</dbReference>
<dbReference type="Pfam" id="PF00535">
    <property type="entry name" value="Glycos_transf_2"/>
    <property type="match status" value="1"/>
</dbReference>
<dbReference type="EMBL" id="FQZY01000032">
    <property type="protein sequence ID" value="SHK15878.1"/>
    <property type="molecule type" value="Genomic_DNA"/>
</dbReference>
<keyword evidence="2" id="KW-0808">Transferase</keyword>
<dbReference type="Proteomes" id="UP000184301">
    <property type="component" value="Unassembled WGS sequence"/>
</dbReference>
<feature type="domain" description="Glycosyltransferase 2-like" evidence="1">
    <location>
        <begin position="10"/>
        <end position="176"/>
    </location>
</feature>
<dbReference type="PANTHER" id="PTHR43685">
    <property type="entry name" value="GLYCOSYLTRANSFERASE"/>
    <property type="match status" value="1"/>
</dbReference>
<dbReference type="AlphaFoldDB" id="A0A1M6Q6U9"/>
<sequence length="308" mass="35689">MPMNKKTVDVIIPTYKPDETIKKLLDRLSVQTYPVQNIFIMNTRTEVDLPEELNQMDNIRIIQIEPEAFDHGGTRHRGARLSHADLILFMTQDAMPYNKQLVEQLVKAFEDEKVGAAFARQLPDRDCGVIERYTRSFNYPETGRVKSIQDIEELGVKTFFCSNVCAIYRKDVYDSLGGFEKKTIFNEDMIFAGRILQSGCKIAYVADAEVIHSHNYSCMQQFRRNFDLAVSQVEHPEVFEGVKSESEGVRLVSRTAGYLLKIRKPWLIINLVIKSGFKYMGYKLGQNYRKLPQWVVLKCTMNPRYWAF</sequence>
<dbReference type="GO" id="GO:0044010">
    <property type="term" value="P:single-species biofilm formation"/>
    <property type="evidence" value="ECO:0007669"/>
    <property type="project" value="TreeGrafter"/>
</dbReference>
<dbReference type="STRING" id="1121950.SAMN02745243_02332"/>